<reference evidence="2 3" key="1">
    <citation type="journal article" date="2019" name="BMC Genomics">
        <title>Chromosome level assembly and comparative genome analysis confirm lager-brewing yeasts originated from a single hybridization.</title>
        <authorList>
            <person name="Salazar A.N."/>
            <person name="Gorter de Vries A.R."/>
            <person name="van den Broek M."/>
            <person name="Brouwers N."/>
            <person name="de la Torre Cortes P."/>
            <person name="Kuijpers N.G.A."/>
            <person name="Daran J.G."/>
            <person name="Abeel T."/>
        </authorList>
    </citation>
    <scope>NUCLEOTIDE SEQUENCE [LARGE SCALE GENOMIC DNA]</scope>
    <source>
        <strain evidence="2 3">CBS 1483</strain>
    </source>
</reference>
<dbReference type="Pfam" id="PF08613">
    <property type="entry name" value="Cyclin"/>
    <property type="match status" value="2"/>
</dbReference>
<dbReference type="PANTHER" id="PTHR15615:SF94">
    <property type="entry name" value="PHO85 CYCLIN-6-RELATED"/>
    <property type="match status" value="1"/>
</dbReference>
<dbReference type="OrthoDB" id="1060854at2759"/>
<feature type="compositionally biased region" description="Acidic residues" evidence="1">
    <location>
        <begin position="313"/>
        <end position="322"/>
    </location>
</feature>
<dbReference type="CDD" id="cd20558">
    <property type="entry name" value="CYCLIN_ScPCL7-like"/>
    <property type="match status" value="1"/>
</dbReference>
<feature type="compositionally biased region" description="Basic and acidic residues" evidence="1">
    <location>
        <begin position="117"/>
        <end position="127"/>
    </location>
</feature>
<dbReference type="PANTHER" id="PTHR15615">
    <property type="match status" value="1"/>
</dbReference>
<sequence length="425" mass="47457">MSVTGDSSSSTNASNSPKSTYSIQSDDKASLVGTRNDETRSDDPQQDNNRRDIVVITRVASDETLESQSSTSSMGIRPDPSFSSEDIPPQARAELNNRVRALSMNNINKYHPVRFSKSSERRCKNDEASEASSLNDKAQSGPTVQLSTQEDRVLEGDKSNPQATPSLNIAEFPTDKLLKMLTALLTKIIKSNDRTAAANPSLTQEIENGKSPTLTDNEKKYLSPVLGFRGKHVPQIGLDQYFQRIQKYCPTTNDVFLSLLVYFDRISKRCNSATTTPKTDAVKYGPSSDKNSLSKANKDDDKMSACNSNENNENNESDDENMDVEKNSKPHPQMFVMDSHNIHRLIIAGITVSTKFLSDFFYSNSRYSRVGGISLQELNHLELQFLVLCDFELLISVNELQRYADLLYRFWNNAKTQSQALVTSV</sequence>
<gene>
    <name evidence="2" type="primary">PCL6_2</name>
    <name evidence="2" type="ORF">GRS66_007111</name>
</gene>
<feature type="compositionally biased region" description="Basic and acidic residues" evidence="1">
    <location>
        <begin position="149"/>
        <end position="158"/>
    </location>
</feature>
<dbReference type="EMBL" id="CP049002">
    <property type="protein sequence ID" value="QID84599.1"/>
    <property type="molecule type" value="Genomic_DNA"/>
</dbReference>
<feature type="compositionally biased region" description="Polar residues" evidence="1">
    <location>
        <begin position="130"/>
        <end position="148"/>
    </location>
</feature>
<feature type="compositionally biased region" description="Basic and acidic residues" evidence="1">
    <location>
        <begin position="25"/>
        <end position="53"/>
    </location>
</feature>
<evidence type="ECO:0000313" key="2">
    <source>
        <dbReference type="EMBL" id="QID84599.1"/>
    </source>
</evidence>
<dbReference type="GO" id="GO:0005634">
    <property type="term" value="C:nucleus"/>
    <property type="evidence" value="ECO:0007669"/>
    <property type="project" value="TreeGrafter"/>
</dbReference>
<dbReference type="GO" id="GO:0019901">
    <property type="term" value="F:protein kinase binding"/>
    <property type="evidence" value="ECO:0007669"/>
    <property type="project" value="InterPro"/>
</dbReference>
<dbReference type="Gene3D" id="1.10.472.10">
    <property type="entry name" value="Cyclin-like"/>
    <property type="match status" value="1"/>
</dbReference>
<accession>A0A6C1E6I4</accession>
<protein>
    <submittedName>
        <fullName evidence="2">PHO85 cyclin-6</fullName>
    </submittedName>
</protein>
<dbReference type="GO" id="GO:0000307">
    <property type="term" value="C:cyclin-dependent protein kinase holoenzyme complex"/>
    <property type="evidence" value="ECO:0007669"/>
    <property type="project" value="TreeGrafter"/>
</dbReference>
<keyword evidence="3" id="KW-1185">Reference proteome</keyword>
<proteinExistence type="predicted"/>
<dbReference type="AlphaFoldDB" id="A0A6C1E6I4"/>
<organism evidence="2 3">
    <name type="scientific">Saccharomyces pastorianus</name>
    <name type="common">Lager yeast</name>
    <name type="synonym">Saccharomyces cerevisiae x Saccharomyces eubayanus</name>
    <dbReference type="NCBI Taxonomy" id="27292"/>
    <lineage>
        <taxon>Eukaryota</taxon>
        <taxon>Fungi</taxon>
        <taxon>Dikarya</taxon>
        <taxon>Ascomycota</taxon>
        <taxon>Saccharomycotina</taxon>
        <taxon>Saccharomycetes</taxon>
        <taxon>Saccharomycetales</taxon>
        <taxon>Saccharomycetaceae</taxon>
        <taxon>Saccharomyces</taxon>
    </lineage>
</organism>
<dbReference type="Proteomes" id="UP000501346">
    <property type="component" value="Chromosome SeV"/>
</dbReference>
<name>A0A6C1E6I4_SACPS</name>
<feature type="region of interest" description="Disordered" evidence="1">
    <location>
        <begin position="275"/>
        <end position="330"/>
    </location>
</feature>
<evidence type="ECO:0000313" key="3">
    <source>
        <dbReference type="Proteomes" id="UP000501346"/>
    </source>
</evidence>
<feature type="compositionally biased region" description="Low complexity" evidence="1">
    <location>
        <begin position="1"/>
        <end position="20"/>
    </location>
</feature>
<feature type="region of interest" description="Disordered" evidence="1">
    <location>
        <begin position="113"/>
        <end position="168"/>
    </location>
</feature>
<dbReference type="GO" id="GO:0016538">
    <property type="term" value="F:cyclin-dependent protein serine/threonine kinase regulator activity"/>
    <property type="evidence" value="ECO:0007669"/>
    <property type="project" value="TreeGrafter"/>
</dbReference>
<feature type="region of interest" description="Disordered" evidence="1">
    <location>
        <begin position="1"/>
        <end position="89"/>
    </location>
</feature>
<evidence type="ECO:0000256" key="1">
    <source>
        <dbReference type="SAM" id="MobiDB-lite"/>
    </source>
</evidence>
<dbReference type="InterPro" id="IPR013922">
    <property type="entry name" value="Cyclin_PHO80-like"/>
</dbReference>